<dbReference type="AlphaFoldDB" id="X4ZF89"/>
<dbReference type="STRING" id="1268072.PSAB_02370"/>
<keyword evidence="3" id="KW-1185">Reference proteome</keyword>
<keyword evidence="1" id="KW-0812">Transmembrane</keyword>
<dbReference type="HOGENOM" id="CLU_2863651_0_0_9"/>
<name>X4ZF89_9BACL</name>
<accession>X4ZF89</accession>
<keyword evidence="1" id="KW-1133">Transmembrane helix</keyword>
<evidence type="ECO:0000313" key="2">
    <source>
        <dbReference type="EMBL" id="AHV95410.1"/>
    </source>
</evidence>
<evidence type="ECO:0000256" key="1">
    <source>
        <dbReference type="SAM" id="Phobius"/>
    </source>
</evidence>
<feature type="transmembrane region" description="Helical" evidence="1">
    <location>
        <begin position="24"/>
        <end position="43"/>
    </location>
</feature>
<protein>
    <submittedName>
        <fullName evidence="2">Uncharacterized protein</fullName>
    </submittedName>
</protein>
<keyword evidence="1" id="KW-0472">Membrane</keyword>
<dbReference type="KEGG" id="psab:PSAB_02370"/>
<gene>
    <name evidence="2" type="ORF">PSAB_02370</name>
</gene>
<organism evidence="2 3">
    <name type="scientific">Paenibacillus sabinae T27</name>
    <dbReference type="NCBI Taxonomy" id="1268072"/>
    <lineage>
        <taxon>Bacteria</taxon>
        <taxon>Bacillati</taxon>
        <taxon>Bacillota</taxon>
        <taxon>Bacilli</taxon>
        <taxon>Bacillales</taxon>
        <taxon>Paenibacillaceae</taxon>
        <taxon>Paenibacillus</taxon>
    </lineage>
</organism>
<dbReference type="Proteomes" id="UP000019772">
    <property type="component" value="Chromosome"/>
</dbReference>
<dbReference type="EMBL" id="CP004078">
    <property type="protein sequence ID" value="AHV95410.1"/>
    <property type="molecule type" value="Genomic_DNA"/>
</dbReference>
<reference evidence="2 3" key="1">
    <citation type="journal article" date="2014" name="PLoS Genet.">
        <title>Comparative Genomic Analysis of N2-Fixing and Non-N2-Fixing Paenibacillus spp.: Organization, Evolution and Expression of the Nitrogen Fixation Genes.</title>
        <authorList>
            <person name="Xie J.B."/>
            <person name="Du Z."/>
            <person name="Bai L."/>
            <person name="Tian C."/>
            <person name="Zhang Y."/>
            <person name="Xie J.Y."/>
            <person name="Wang T."/>
            <person name="Liu X."/>
            <person name="Chen X."/>
            <person name="Cheng Q."/>
            <person name="Chen S."/>
            <person name="Li J."/>
        </authorList>
    </citation>
    <scope>NUCLEOTIDE SEQUENCE [LARGE SCALE GENOMIC DNA]</scope>
    <source>
        <strain evidence="2 3">T27</strain>
    </source>
</reference>
<proteinExistence type="predicted"/>
<evidence type="ECO:0000313" key="3">
    <source>
        <dbReference type="Proteomes" id="UP000019772"/>
    </source>
</evidence>
<sequence length="64" mass="6897">MDHTLWVKKPALRPVWEGAKTKTAMSLTLSAAVGAIAGFLPGVRLGNCRIEQSARLSQKSSQMT</sequence>